<evidence type="ECO:0000256" key="5">
    <source>
        <dbReference type="ARBA" id="ARBA00022801"/>
    </source>
</evidence>
<dbReference type="GO" id="GO:0003964">
    <property type="term" value="F:RNA-directed DNA polymerase activity"/>
    <property type="evidence" value="ECO:0007669"/>
    <property type="project" value="UniProtKB-KW"/>
</dbReference>
<dbReference type="SUPFAM" id="SSF56672">
    <property type="entry name" value="DNA/RNA polymerases"/>
    <property type="match status" value="1"/>
</dbReference>
<keyword evidence="5" id="KW-0378">Hydrolase</keyword>
<dbReference type="PANTHER" id="PTHR37984">
    <property type="entry name" value="PROTEIN CBG26694"/>
    <property type="match status" value="1"/>
</dbReference>
<evidence type="ECO:0000256" key="2">
    <source>
        <dbReference type="ARBA" id="ARBA00022695"/>
    </source>
</evidence>
<evidence type="ECO:0000313" key="8">
    <source>
        <dbReference type="EMBL" id="PKI45895.1"/>
    </source>
</evidence>
<dbReference type="GO" id="GO:0004519">
    <property type="term" value="F:endonuclease activity"/>
    <property type="evidence" value="ECO:0007669"/>
    <property type="project" value="UniProtKB-KW"/>
</dbReference>
<protein>
    <recommendedName>
        <fullName evidence="7">Reverse transcriptase RNase H-like domain-containing protein</fullName>
    </recommendedName>
</protein>
<dbReference type="STRING" id="22663.A0A2I0IPH1"/>
<dbReference type="PANTHER" id="PTHR37984:SF5">
    <property type="entry name" value="PROTEIN NYNRIN-LIKE"/>
    <property type="match status" value="1"/>
</dbReference>
<evidence type="ECO:0000256" key="4">
    <source>
        <dbReference type="ARBA" id="ARBA00022759"/>
    </source>
</evidence>
<sequence>MTKFSQNLVFSQPKANIKERLTTAPILVLLDFQQPFELHSDASKVGIVAVLSQNSKPIAFFIEKLTGAKVRYSTYDVKFYAVVQTIKHWRHYLFHKEFILYTDHEALKHSIAKIRCQLVMHHGWLTWSILLSW</sequence>
<dbReference type="GO" id="GO:0016787">
    <property type="term" value="F:hydrolase activity"/>
    <property type="evidence" value="ECO:0007669"/>
    <property type="project" value="UniProtKB-KW"/>
</dbReference>
<dbReference type="Proteomes" id="UP000233551">
    <property type="component" value="Unassembled WGS sequence"/>
</dbReference>
<proteinExistence type="predicted"/>
<keyword evidence="4" id="KW-0255">Endonuclease</keyword>
<name>A0A2I0IPH1_PUNGR</name>
<keyword evidence="9" id="KW-1185">Reference proteome</keyword>
<dbReference type="EMBL" id="PGOL01002685">
    <property type="protein sequence ID" value="PKI45895.1"/>
    <property type="molecule type" value="Genomic_DNA"/>
</dbReference>
<evidence type="ECO:0000259" key="7">
    <source>
        <dbReference type="Pfam" id="PF17917"/>
    </source>
</evidence>
<dbReference type="InterPro" id="IPR050951">
    <property type="entry name" value="Retrovirus_Pol_polyprotein"/>
</dbReference>
<dbReference type="InterPro" id="IPR043502">
    <property type="entry name" value="DNA/RNA_pol_sf"/>
</dbReference>
<dbReference type="AlphaFoldDB" id="A0A2I0IPH1"/>
<keyword evidence="2" id="KW-0548">Nucleotidyltransferase</keyword>
<dbReference type="Pfam" id="PF17917">
    <property type="entry name" value="RT_RNaseH"/>
    <property type="match status" value="1"/>
</dbReference>
<evidence type="ECO:0000256" key="1">
    <source>
        <dbReference type="ARBA" id="ARBA00022679"/>
    </source>
</evidence>
<keyword evidence="1" id="KW-0808">Transferase</keyword>
<reference evidence="8 9" key="1">
    <citation type="submission" date="2017-11" db="EMBL/GenBank/DDBJ databases">
        <title>De-novo sequencing of pomegranate (Punica granatum L.) genome.</title>
        <authorList>
            <person name="Akparov Z."/>
            <person name="Amiraslanov A."/>
            <person name="Hajiyeva S."/>
            <person name="Abbasov M."/>
            <person name="Kaur K."/>
            <person name="Hamwieh A."/>
            <person name="Solovyev V."/>
            <person name="Salamov A."/>
            <person name="Braich B."/>
            <person name="Kosarev P."/>
            <person name="Mahmoud A."/>
            <person name="Hajiyev E."/>
            <person name="Babayeva S."/>
            <person name="Izzatullayeva V."/>
            <person name="Mammadov A."/>
            <person name="Mammadov A."/>
            <person name="Sharifova S."/>
            <person name="Ojaghi J."/>
            <person name="Eynullazada K."/>
            <person name="Bayramov B."/>
            <person name="Abdulazimova A."/>
            <person name="Shahmuradov I."/>
        </authorList>
    </citation>
    <scope>NUCLEOTIDE SEQUENCE [LARGE SCALE GENOMIC DNA]</scope>
    <source>
        <strain evidence="9">cv. AG2017</strain>
        <tissue evidence="8">Leaf</tissue>
    </source>
</reference>
<evidence type="ECO:0000256" key="3">
    <source>
        <dbReference type="ARBA" id="ARBA00022722"/>
    </source>
</evidence>
<gene>
    <name evidence="8" type="ORF">CRG98_033694</name>
</gene>
<evidence type="ECO:0000256" key="6">
    <source>
        <dbReference type="ARBA" id="ARBA00022918"/>
    </source>
</evidence>
<evidence type="ECO:0000313" key="9">
    <source>
        <dbReference type="Proteomes" id="UP000233551"/>
    </source>
</evidence>
<feature type="domain" description="Reverse transcriptase RNase H-like" evidence="7">
    <location>
        <begin position="31"/>
        <end position="112"/>
    </location>
</feature>
<keyword evidence="6" id="KW-0695">RNA-directed DNA polymerase</keyword>
<dbReference type="InterPro" id="IPR041373">
    <property type="entry name" value="RT_RNaseH"/>
</dbReference>
<keyword evidence="3" id="KW-0540">Nuclease</keyword>
<accession>A0A2I0IPH1</accession>
<dbReference type="Gene3D" id="3.10.20.370">
    <property type="match status" value="1"/>
</dbReference>
<organism evidence="8 9">
    <name type="scientific">Punica granatum</name>
    <name type="common">Pomegranate</name>
    <dbReference type="NCBI Taxonomy" id="22663"/>
    <lineage>
        <taxon>Eukaryota</taxon>
        <taxon>Viridiplantae</taxon>
        <taxon>Streptophyta</taxon>
        <taxon>Embryophyta</taxon>
        <taxon>Tracheophyta</taxon>
        <taxon>Spermatophyta</taxon>
        <taxon>Magnoliopsida</taxon>
        <taxon>eudicotyledons</taxon>
        <taxon>Gunneridae</taxon>
        <taxon>Pentapetalae</taxon>
        <taxon>rosids</taxon>
        <taxon>malvids</taxon>
        <taxon>Myrtales</taxon>
        <taxon>Lythraceae</taxon>
        <taxon>Punica</taxon>
    </lineage>
</organism>
<comment type="caution">
    <text evidence="8">The sequence shown here is derived from an EMBL/GenBank/DDBJ whole genome shotgun (WGS) entry which is preliminary data.</text>
</comment>